<dbReference type="PROSITE" id="PS00571">
    <property type="entry name" value="AMIDASES"/>
    <property type="match status" value="1"/>
</dbReference>
<organism evidence="2 3">
    <name type="scientific">Pseudofrankia asymbiotica</name>
    <dbReference type="NCBI Taxonomy" id="1834516"/>
    <lineage>
        <taxon>Bacteria</taxon>
        <taxon>Bacillati</taxon>
        <taxon>Actinomycetota</taxon>
        <taxon>Actinomycetes</taxon>
        <taxon>Frankiales</taxon>
        <taxon>Frankiaceae</taxon>
        <taxon>Pseudofrankia</taxon>
    </lineage>
</organism>
<dbReference type="NCBIfam" id="NF006169">
    <property type="entry name" value="PRK08310.1"/>
    <property type="match status" value="1"/>
</dbReference>
<comment type="caution">
    <text evidence="2">The sequence shown here is derived from an EMBL/GenBank/DDBJ whole genome shotgun (WGS) entry which is preliminary data.</text>
</comment>
<proteinExistence type="predicted"/>
<dbReference type="AlphaFoldDB" id="A0A1V2I239"/>
<dbReference type="OrthoDB" id="182039at2"/>
<dbReference type="PANTHER" id="PTHR46310">
    <property type="entry name" value="AMIDASE 1"/>
    <property type="match status" value="1"/>
</dbReference>
<dbReference type="Pfam" id="PF01425">
    <property type="entry name" value="Amidase"/>
    <property type="match status" value="2"/>
</dbReference>
<name>A0A1V2I239_9ACTN</name>
<dbReference type="Proteomes" id="UP000188929">
    <property type="component" value="Unassembled WGS sequence"/>
</dbReference>
<keyword evidence="3" id="KW-1185">Reference proteome</keyword>
<accession>A0A1V2I239</accession>
<dbReference type="InterPro" id="IPR020556">
    <property type="entry name" value="Amidase_CS"/>
</dbReference>
<reference evidence="3" key="1">
    <citation type="submission" date="2016-10" db="EMBL/GenBank/DDBJ databases">
        <title>Frankia sp. NRRL B-16386 Genome sequencing.</title>
        <authorList>
            <person name="Ghodhbane-Gtari F."/>
            <person name="Swanson E."/>
            <person name="Gueddou A."/>
            <person name="Hezbri K."/>
            <person name="Ktari K."/>
            <person name="Nouioui I."/>
            <person name="Morris K."/>
            <person name="Simpson S."/>
            <person name="Abebe-Akele F."/>
            <person name="Thomas K."/>
            <person name="Gtari M."/>
            <person name="Tisa L.S."/>
        </authorList>
    </citation>
    <scope>NUCLEOTIDE SEQUENCE [LARGE SCALE GENOMIC DNA]</scope>
    <source>
        <strain evidence="3">NRRL B-16386</strain>
    </source>
</reference>
<dbReference type="InterPro" id="IPR023631">
    <property type="entry name" value="Amidase_dom"/>
</dbReference>
<feature type="domain" description="Amidase" evidence="1">
    <location>
        <begin position="284"/>
        <end position="387"/>
    </location>
</feature>
<feature type="domain" description="Amidase" evidence="1">
    <location>
        <begin position="23"/>
        <end position="189"/>
    </location>
</feature>
<dbReference type="SUPFAM" id="SSF75304">
    <property type="entry name" value="Amidase signature (AS) enzymes"/>
    <property type="match status" value="1"/>
</dbReference>
<evidence type="ECO:0000313" key="3">
    <source>
        <dbReference type="Proteomes" id="UP000188929"/>
    </source>
</evidence>
<dbReference type="Gene3D" id="3.90.1300.10">
    <property type="entry name" value="Amidase signature (AS) domain"/>
    <property type="match status" value="1"/>
</dbReference>
<evidence type="ECO:0000259" key="1">
    <source>
        <dbReference type="Pfam" id="PF01425"/>
    </source>
</evidence>
<gene>
    <name evidence="2" type="ORF">BL253_31465</name>
</gene>
<evidence type="ECO:0000313" key="2">
    <source>
        <dbReference type="EMBL" id="ONH24011.1"/>
    </source>
</evidence>
<dbReference type="EMBL" id="MOMC01000076">
    <property type="protein sequence ID" value="ONH24011.1"/>
    <property type="molecule type" value="Genomic_DNA"/>
</dbReference>
<dbReference type="PANTHER" id="PTHR46310:SF7">
    <property type="entry name" value="AMIDASE 1"/>
    <property type="match status" value="1"/>
</dbReference>
<sequence length="398" mass="38973">MAGEPVDAPVWRVRGQPLVAGAGEGPLRGLTVAVKDLFAIAGHRAGAGNPVWLAEAAPAAEHAPAVAALLAAGAEVAGIAQTDELAYSLSGTNVHYGTPPNPTAPGVIPGGSSSGSASAVALGQADIGLGTDTGGSVRVPASYCGLFGIRPTHGAVPATGVVPLAPSFDTVGWLARDAVTLARVGDVLLPPADPAPPAPTALLVADDLVALAEPATAAALAGAVPALAKALDLPVRQVPAIAAGRLHDWFLAFRHGQGFEADQAHGAWVAAHPGVLGPGITGRFAAAAAVTGEELATARAVRAQVRATFDAALGGGSVLVVPAASGPAPAIGLAVDAKDRLRAATLTLTCAAGLAGLPVVVLPLLRVHGRPVGLALVGAPGTDRALLTLATRAAAARV</sequence>
<dbReference type="STRING" id="1834516.BL253_31465"/>
<protein>
    <recommendedName>
        <fullName evidence="1">Amidase domain-containing protein</fullName>
    </recommendedName>
</protein>
<dbReference type="InterPro" id="IPR036928">
    <property type="entry name" value="AS_sf"/>
</dbReference>